<dbReference type="GO" id="GO:0019005">
    <property type="term" value="C:SCF ubiquitin ligase complex"/>
    <property type="evidence" value="ECO:0007669"/>
    <property type="project" value="TreeGrafter"/>
</dbReference>
<evidence type="ECO:0000313" key="3">
    <source>
        <dbReference type="Ensembl" id="ENSMALP00000016225.1"/>
    </source>
</evidence>
<dbReference type="Gene3D" id="1.20.1280.50">
    <property type="match status" value="1"/>
</dbReference>
<keyword evidence="1" id="KW-0472">Membrane</keyword>
<feature type="domain" description="F-box" evidence="2">
    <location>
        <begin position="24"/>
        <end position="78"/>
    </location>
</feature>
<reference evidence="3" key="1">
    <citation type="submission" date="2025-08" db="UniProtKB">
        <authorList>
            <consortium name="Ensembl"/>
        </authorList>
    </citation>
    <scope>IDENTIFICATION</scope>
</reference>
<dbReference type="Ensembl" id="ENSMALT00000016554.1">
    <property type="protein sequence ID" value="ENSMALP00000016225.1"/>
    <property type="gene ID" value="ENSMALG00000011367.1"/>
</dbReference>
<dbReference type="AlphaFoldDB" id="A0A3Q3JHM1"/>
<keyword evidence="1" id="KW-0812">Transmembrane</keyword>
<keyword evidence="1" id="KW-1133">Transmembrane helix</keyword>
<dbReference type="InterPro" id="IPR001810">
    <property type="entry name" value="F-box_dom"/>
</dbReference>
<sequence>CVCEFPFHLASSMHHYAVCQRPHSIKNKKLPPEILIKILSYLDASSLFCISHVNKLFHNDMWRRIYMSDFGRYIWKPKSDDAVFKEDPVEVETQSMDHWKKCYFRTVAGQDISKWLRKLKDTKPRTGLPILTECALRYKTKCTIYTRCSPVHFLLLSVIYNSYIDLFYACAFPTMTCQIACSRVQYIPRCMSERALCLLLFCFCFLTKHIILFNIFYSVSINNKNDCVGLCLVQKSLLGTPCIPYSEPVDRLPLNDSDPEPGLHNYSLNFVLHSSNTKFMTGYYHELSCHNGNLIIVFGGNKHQQNTGSNWVINISNCCIMTLTLQDECQKPFWCISTPIAIKKVKSKASDYSESHFQMIYWDSDGKVKVTLVWLEEQKRLMVISLTVYISVVKINKRFSTLYGTSA</sequence>
<feature type="transmembrane region" description="Helical" evidence="1">
    <location>
        <begin position="195"/>
        <end position="217"/>
    </location>
</feature>
<dbReference type="InterPro" id="IPR036047">
    <property type="entry name" value="F-box-like_dom_sf"/>
</dbReference>
<protein>
    <recommendedName>
        <fullName evidence="2">F-box domain-containing protein</fullName>
    </recommendedName>
</protein>
<proteinExistence type="predicted"/>
<dbReference type="PROSITE" id="PS50181">
    <property type="entry name" value="FBOX"/>
    <property type="match status" value="1"/>
</dbReference>
<dbReference type="PANTHER" id="PTHR46731:SF1">
    <property type="entry name" value="F-BOX ONLY PROTEIN 15"/>
    <property type="match status" value="1"/>
</dbReference>
<dbReference type="Proteomes" id="UP000261600">
    <property type="component" value="Unplaced"/>
</dbReference>
<dbReference type="PANTHER" id="PTHR46731">
    <property type="entry name" value="F-BOX ONLY PROTEIN 15"/>
    <property type="match status" value="1"/>
</dbReference>
<evidence type="ECO:0000259" key="2">
    <source>
        <dbReference type="PROSITE" id="PS50181"/>
    </source>
</evidence>
<feature type="transmembrane region" description="Helical" evidence="1">
    <location>
        <begin position="151"/>
        <end position="174"/>
    </location>
</feature>
<organism evidence="3 4">
    <name type="scientific">Monopterus albus</name>
    <name type="common">Swamp eel</name>
    <dbReference type="NCBI Taxonomy" id="43700"/>
    <lineage>
        <taxon>Eukaryota</taxon>
        <taxon>Metazoa</taxon>
        <taxon>Chordata</taxon>
        <taxon>Craniata</taxon>
        <taxon>Vertebrata</taxon>
        <taxon>Euteleostomi</taxon>
        <taxon>Actinopterygii</taxon>
        <taxon>Neopterygii</taxon>
        <taxon>Teleostei</taxon>
        <taxon>Neoteleostei</taxon>
        <taxon>Acanthomorphata</taxon>
        <taxon>Anabantaria</taxon>
        <taxon>Synbranchiformes</taxon>
        <taxon>Synbranchidae</taxon>
        <taxon>Monopterus</taxon>
    </lineage>
</organism>
<evidence type="ECO:0000256" key="1">
    <source>
        <dbReference type="SAM" id="Phobius"/>
    </source>
</evidence>
<accession>A0A3Q3JHM1</accession>
<evidence type="ECO:0000313" key="4">
    <source>
        <dbReference type="Proteomes" id="UP000261600"/>
    </source>
</evidence>
<dbReference type="SUPFAM" id="SSF81383">
    <property type="entry name" value="F-box domain"/>
    <property type="match status" value="1"/>
</dbReference>
<reference evidence="3" key="2">
    <citation type="submission" date="2025-09" db="UniProtKB">
        <authorList>
            <consortium name="Ensembl"/>
        </authorList>
    </citation>
    <scope>IDENTIFICATION</scope>
</reference>
<keyword evidence="4" id="KW-1185">Reference proteome</keyword>
<dbReference type="Pfam" id="PF12937">
    <property type="entry name" value="F-box-like"/>
    <property type="match status" value="1"/>
</dbReference>
<name>A0A3Q3JHM1_MONAL</name>
<dbReference type="CDD" id="cd22093">
    <property type="entry name" value="F-box_FBXO15"/>
    <property type="match status" value="1"/>
</dbReference>